<dbReference type="NCBIfam" id="TIGR01641">
    <property type="entry name" value="phageSPP1_gp7"/>
    <property type="match status" value="1"/>
</dbReference>
<evidence type="ECO:0000313" key="3">
    <source>
        <dbReference type="Proteomes" id="UP000724149"/>
    </source>
</evidence>
<protein>
    <submittedName>
        <fullName evidence="2">Minor capsid protein</fullName>
    </submittedName>
</protein>
<dbReference type="SUPFAM" id="SSF55486">
    <property type="entry name" value="Metalloproteases ('zincins'), catalytic domain"/>
    <property type="match status" value="1"/>
</dbReference>
<name>A0ABS2GNX9_9FIRM</name>
<evidence type="ECO:0000313" key="2">
    <source>
        <dbReference type="EMBL" id="MBM6924152.1"/>
    </source>
</evidence>
<reference evidence="2 3" key="1">
    <citation type="journal article" date="2021" name="Sci. Rep.">
        <title>The distribution of antibiotic resistance genes in chicken gut microbiota commensals.</title>
        <authorList>
            <person name="Juricova H."/>
            <person name="Matiasovicova J."/>
            <person name="Kubasova T."/>
            <person name="Cejkova D."/>
            <person name="Rychlik I."/>
        </authorList>
    </citation>
    <scope>NUCLEOTIDE SEQUENCE [LARGE SCALE GENOMIC DNA]</scope>
    <source>
        <strain evidence="2 3">An564</strain>
    </source>
</reference>
<sequence>MAPSKDYWIRRAEELEKRAAEQGGTLIRQALRHYKRAAQEISSQIEEFYGRYASEQGLSYAEAVKVLRGSEAKAWTKTLGAYVDEINALPDGALKDRLKAELDARAYSSRITRLDALKAQVDMEVDRLMIDLEDGMGEGFGDLYTDSYYRKMFDIQQHAGKMFDFAHLNRELVEQTLSYPWSGADFSSRLWENKRALLFHLREIMTQGAIQGKGVAALSKELSDKLGQSYKTAERLIRTEANHFHNAADVAAYKAAGVRQYEFIATLDNRTSAVCAGLDGKVFDIGDAQTGVNYPPMHPNCRSTTVEYDPDEWKDWETIGQPMPERMTYAQWAAEQGIETPEVLKDNTENGRIKLKMEFTPANSAREAKEYALSVLHLDNVDYDRFDLDVANSVNREITAYYDVFGDLHEQGVLRSVMYYPKEQNFYAAYQPSSGIVYMREVREKDSLEKMLKTAQENFAAGFWSTDQTEHAIRHELGHAVQMLFTKNNAAKQKQIAALRNELEKVCGITQWSLNDSAENMKKAGQYLSYYALRDDWEFIAEAVAEYMGGSPRETARKVMDILLRKD</sequence>
<organism evidence="2 3">
    <name type="scientific">Hydrogenoanaerobacterium saccharovorans</name>
    <dbReference type="NCBI Taxonomy" id="474960"/>
    <lineage>
        <taxon>Bacteria</taxon>
        <taxon>Bacillati</taxon>
        <taxon>Bacillota</taxon>
        <taxon>Clostridia</taxon>
        <taxon>Eubacteriales</taxon>
        <taxon>Oscillospiraceae</taxon>
        <taxon>Hydrogenoanaerobacterium</taxon>
    </lineage>
</organism>
<dbReference type="EMBL" id="JACSNR010000011">
    <property type="protein sequence ID" value="MBM6924152.1"/>
    <property type="molecule type" value="Genomic_DNA"/>
</dbReference>
<gene>
    <name evidence="2" type="ORF">H9X81_10695</name>
</gene>
<accession>A0ABS2GNX9</accession>
<feature type="domain" description="Phage head morphogenesis" evidence="1">
    <location>
        <begin position="201"/>
        <end position="305"/>
    </location>
</feature>
<dbReference type="Pfam" id="PF04233">
    <property type="entry name" value="Phage_Mu_F"/>
    <property type="match status" value="1"/>
</dbReference>
<dbReference type="RefSeq" id="WP_204721902.1">
    <property type="nucleotide sequence ID" value="NZ_JACSNR010000011.1"/>
</dbReference>
<evidence type="ECO:0000259" key="1">
    <source>
        <dbReference type="Pfam" id="PF04233"/>
    </source>
</evidence>
<keyword evidence="3" id="KW-1185">Reference proteome</keyword>
<dbReference type="InterPro" id="IPR006528">
    <property type="entry name" value="Phage_head_morphogenesis_dom"/>
</dbReference>
<dbReference type="Proteomes" id="UP000724149">
    <property type="component" value="Unassembled WGS sequence"/>
</dbReference>
<proteinExistence type="predicted"/>
<comment type="caution">
    <text evidence="2">The sequence shown here is derived from an EMBL/GenBank/DDBJ whole genome shotgun (WGS) entry which is preliminary data.</text>
</comment>